<name>A0A2H9T4J5_9ZZZZ</name>
<proteinExistence type="predicted"/>
<comment type="caution">
    <text evidence="1">The sequence shown here is derived from an EMBL/GenBank/DDBJ whole genome shotgun (WGS) entry which is preliminary data.</text>
</comment>
<organism evidence="1">
    <name type="scientific">invertebrate metagenome</name>
    <dbReference type="NCBI Taxonomy" id="1711999"/>
    <lineage>
        <taxon>unclassified sequences</taxon>
        <taxon>metagenomes</taxon>
        <taxon>organismal metagenomes</taxon>
    </lineage>
</organism>
<gene>
    <name evidence="1" type="ORF">CI610_02940</name>
</gene>
<protein>
    <submittedName>
        <fullName evidence="1">Uncharacterized protein</fullName>
    </submittedName>
</protein>
<evidence type="ECO:0000313" key="1">
    <source>
        <dbReference type="EMBL" id="PJE78129.1"/>
    </source>
</evidence>
<accession>A0A2H9T4J5</accession>
<dbReference type="AlphaFoldDB" id="A0A2H9T4J5"/>
<sequence length="115" mass="13684">MERFDCVFSSCVLYYIEVVMRDLFTRDMMQDIGLGFSEDIYPREAEDFSSGFRVTMEVNSLCFLALIVPNGEVFRKLKVNIFATWKLKSDNIPGLYTGYIQDMYWKFYPMNREYI</sequence>
<dbReference type="EMBL" id="NSIT01000256">
    <property type="protein sequence ID" value="PJE78129.1"/>
    <property type="molecule type" value="Genomic_DNA"/>
</dbReference>
<reference evidence="1" key="1">
    <citation type="journal article" date="2017" name="Appl. Environ. Microbiol.">
        <title>Molecular characterization of an Endozoicomonas-like organism causing infection in king scallop Pecten maximus L.</title>
        <authorList>
            <person name="Cano I."/>
            <person name="van Aerle R."/>
            <person name="Ross S."/>
            <person name="Verner-Jeffreys D.W."/>
            <person name="Paley R.K."/>
            <person name="Rimmer G."/>
            <person name="Ryder D."/>
            <person name="Hooper P."/>
            <person name="Stone D."/>
            <person name="Feist S.W."/>
        </authorList>
    </citation>
    <scope>NUCLEOTIDE SEQUENCE</scope>
</reference>